<organism evidence="2 3">
    <name type="scientific">Flavobacterium aquidurense</name>
    <dbReference type="NCBI Taxonomy" id="362413"/>
    <lineage>
        <taxon>Bacteria</taxon>
        <taxon>Pseudomonadati</taxon>
        <taxon>Bacteroidota</taxon>
        <taxon>Flavobacteriia</taxon>
        <taxon>Flavobacteriales</taxon>
        <taxon>Flavobacteriaceae</taxon>
        <taxon>Flavobacterium</taxon>
    </lineage>
</organism>
<feature type="compositionally biased region" description="Basic and acidic residues" evidence="1">
    <location>
        <begin position="20"/>
        <end position="33"/>
    </location>
</feature>
<feature type="compositionally biased region" description="Basic and acidic residues" evidence="1">
    <location>
        <begin position="1"/>
        <end position="11"/>
    </location>
</feature>
<dbReference type="PATRIC" id="fig|362413.3.peg.3601"/>
<feature type="region of interest" description="Disordered" evidence="1">
    <location>
        <begin position="1"/>
        <end position="46"/>
    </location>
</feature>
<comment type="caution">
    <text evidence="2">The sequence shown here is derived from an EMBL/GenBank/DDBJ whole genome shotgun (WGS) entry which is preliminary data.</text>
</comment>
<evidence type="ECO:0000256" key="1">
    <source>
        <dbReference type="SAM" id="MobiDB-lite"/>
    </source>
</evidence>
<gene>
    <name evidence="2" type="ORF">RC62_3676</name>
</gene>
<dbReference type="AlphaFoldDB" id="A0A0Q0Y1R1"/>
<proteinExistence type="predicted"/>
<name>A0A0Q0Y1R1_9FLAO</name>
<dbReference type="Proteomes" id="UP000050443">
    <property type="component" value="Unassembled WGS sequence"/>
</dbReference>
<evidence type="ECO:0000313" key="3">
    <source>
        <dbReference type="Proteomes" id="UP000050443"/>
    </source>
</evidence>
<dbReference type="STRING" id="362413.RC62_3676"/>
<sequence length="46" mass="5387">MDKFKKSKLSDENNTQNVEEFIHNDPNHKENTDTVHSVDNLDNKSE</sequence>
<reference evidence="2 3" key="1">
    <citation type="submission" date="2014-09" db="EMBL/GenBank/DDBJ databases">
        <title>Genome sequence of Flavobacterium aquidurense RC62.</title>
        <authorList>
            <person name="Kim J.F."/>
            <person name="Kwak M.-J."/>
        </authorList>
    </citation>
    <scope>NUCLEOTIDE SEQUENCE [LARGE SCALE GENOMIC DNA]</scope>
    <source>
        <strain evidence="2 3">RC62</strain>
    </source>
</reference>
<dbReference type="EMBL" id="JRLF01000006">
    <property type="protein sequence ID" value="KQB42669.1"/>
    <property type="molecule type" value="Genomic_DNA"/>
</dbReference>
<protein>
    <submittedName>
        <fullName evidence="2">Uncharacterized protein</fullName>
    </submittedName>
</protein>
<evidence type="ECO:0000313" key="2">
    <source>
        <dbReference type="EMBL" id="KQB42669.1"/>
    </source>
</evidence>
<accession>A0A0Q0Y1R1</accession>